<dbReference type="STRING" id="1890683.A0A427YDJ6"/>
<dbReference type="InterPro" id="IPR002523">
    <property type="entry name" value="MgTranspt_CorA/ZnTranspt_ZntB"/>
</dbReference>
<dbReference type="OrthoDB" id="29879at2759"/>
<dbReference type="PANTHER" id="PTHR21535">
    <property type="entry name" value="MAGNESIUM AND COBALT TRANSPORT PROTEIN/MITOCHONDRIAL IMPORT INNER MEMBRANE TRANSLOCASE SUBUNIT TIM8"/>
    <property type="match status" value="1"/>
</dbReference>
<feature type="region of interest" description="Disordered" evidence="1">
    <location>
        <begin position="376"/>
        <end position="404"/>
    </location>
</feature>
<dbReference type="Gene3D" id="1.20.58.340">
    <property type="entry name" value="Magnesium transport protein CorA, transmembrane region"/>
    <property type="match status" value="3"/>
</dbReference>
<organism evidence="3 4">
    <name type="scientific">Saitozyma podzolica</name>
    <dbReference type="NCBI Taxonomy" id="1890683"/>
    <lineage>
        <taxon>Eukaryota</taxon>
        <taxon>Fungi</taxon>
        <taxon>Dikarya</taxon>
        <taxon>Basidiomycota</taxon>
        <taxon>Agaricomycotina</taxon>
        <taxon>Tremellomycetes</taxon>
        <taxon>Tremellales</taxon>
        <taxon>Trimorphomycetaceae</taxon>
        <taxon>Saitozyma</taxon>
    </lineage>
</organism>
<dbReference type="EMBL" id="RSCD01000015">
    <property type="protein sequence ID" value="RSH89037.1"/>
    <property type="molecule type" value="Genomic_DNA"/>
</dbReference>
<dbReference type="Pfam" id="PF01544">
    <property type="entry name" value="CorA"/>
    <property type="match status" value="1"/>
</dbReference>
<dbReference type="SUPFAM" id="SSF143865">
    <property type="entry name" value="CorA soluble domain-like"/>
    <property type="match status" value="1"/>
</dbReference>
<accession>A0A427YDJ6</accession>
<dbReference type="AlphaFoldDB" id="A0A427YDJ6"/>
<name>A0A427YDJ6_9TREE</name>
<feature type="region of interest" description="Disordered" evidence="1">
    <location>
        <begin position="623"/>
        <end position="650"/>
    </location>
</feature>
<gene>
    <name evidence="3" type="ORF">EHS25_002699</name>
</gene>
<dbReference type="CDD" id="cd12829">
    <property type="entry name" value="Alr1p-like"/>
    <property type="match status" value="1"/>
</dbReference>
<feature type="region of interest" description="Disordered" evidence="1">
    <location>
        <begin position="158"/>
        <end position="271"/>
    </location>
</feature>
<evidence type="ECO:0008006" key="5">
    <source>
        <dbReference type="Google" id="ProtNLM"/>
    </source>
</evidence>
<feature type="transmembrane region" description="Helical" evidence="2">
    <location>
        <begin position="876"/>
        <end position="897"/>
    </location>
</feature>
<feature type="region of interest" description="Disordered" evidence="1">
    <location>
        <begin position="294"/>
        <end position="334"/>
    </location>
</feature>
<dbReference type="InterPro" id="IPR045861">
    <property type="entry name" value="CorA_cytoplasmic_dom"/>
</dbReference>
<feature type="transmembrane region" description="Helical" evidence="2">
    <location>
        <begin position="701"/>
        <end position="720"/>
    </location>
</feature>
<dbReference type="Gene3D" id="3.30.460.20">
    <property type="entry name" value="CorA soluble domain-like"/>
    <property type="match status" value="1"/>
</dbReference>
<sequence length="927" mass="101449">MTSSPRLSPAPPPPAVLANHPSGSSTPSTSQGPATTLSPILAKSPAGANLPTQPQFAELLTPARLRKKRRHAPQVVVPPGMPTQVGPSRGGYFTTEGDLFRGATQDPTVPTMSRLEEDAVTIGGSSATSSSSSWSWGSGNLERGRRATMAVIGRFGEALGVRRGSETTDSETDTSDDEHDRKSMRSKGTARRRRRSFSNRLSRTISRSTVESSPDRPKRQHVPKRREFTLLVPRTASPHAGPSIMIPTPSTPAPSAIPPTPAAPSHVSERVVTTPSLPDVLKRIRELRLASGMLSTETPPHTPAELAPRRGGSATGHRRGPHRSGAPSFLHPPIPVRPLAARAQTRVEELRAADVPVRPKSVSDLMGLANPYASNTSLPSFKGEGEASKTPSPPVPQPVDSKGKGKAKECWWLDVSCPGWEDLRDIGELLSLHPLTLEDVLQQDPREKLDMFEKLGYYFVVVRALDESYFKYTPGSPNNSMPTMAQPTPTPSVQASPDPAEQSAAKKEGRRRGWGMGRAVGKLASRTDEKVEIVEDNPGKEGLEGVGVGAVNVYLVVFADGIVSFHFEDISKHTKRVLDRILSEAGGDHTSDWVAHGILDSIVDAFFPLCRFVDSEVDDIDSLTVDPSTDPRAVSASPTASPMSSAASSTEDGLELSEKIELDTSGGPSPPDGVKVWRHPTPPSKISWTQRFRRRIPHPRIHVHLPLPLLYLYLFFLPTASAVKHKHHKIAEAVFDRSTMLRRITDTRRLVTGLTRLLGAKHQVIGRLKRRAAEKDRGVEVYFGDVEDHVLLLQTSLYHYEYILAHCQPAYLSYINTTFAYTRGMTDEVILAFSVVAFSVLPMQLVIGLFSMNVIVPHNGEWANPHSEPDGSVAPWNYFAGVVIGIFFVACGMLSLIRYWRSAARRKFAESRGMEKPDPWDAYWGWQ</sequence>
<feature type="compositionally biased region" description="Pro residues" evidence="1">
    <location>
        <begin position="249"/>
        <end position="262"/>
    </location>
</feature>
<evidence type="ECO:0000256" key="2">
    <source>
        <dbReference type="SAM" id="Phobius"/>
    </source>
</evidence>
<dbReference type="PANTHER" id="PTHR21535:SF90">
    <property type="entry name" value="CORA METAL ION TRANSPORTER"/>
    <property type="match status" value="1"/>
</dbReference>
<feature type="compositionally biased region" description="Low complexity" evidence="1">
    <location>
        <begin position="635"/>
        <end position="650"/>
    </location>
</feature>
<dbReference type="GO" id="GO:0010961">
    <property type="term" value="P:intracellular magnesium ion homeostasis"/>
    <property type="evidence" value="ECO:0007669"/>
    <property type="project" value="TreeGrafter"/>
</dbReference>
<keyword evidence="2" id="KW-0472">Membrane</keyword>
<feature type="region of interest" description="Disordered" evidence="1">
    <location>
        <begin position="475"/>
        <end position="512"/>
    </location>
</feature>
<dbReference type="GO" id="GO:0016020">
    <property type="term" value="C:membrane"/>
    <property type="evidence" value="ECO:0007669"/>
    <property type="project" value="InterPro"/>
</dbReference>
<comment type="caution">
    <text evidence="3">The sequence shown here is derived from an EMBL/GenBank/DDBJ whole genome shotgun (WGS) entry which is preliminary data.</text>
</comment>
<feature type="compositionally biased region" description="Polar residues" evidence="1">
    <location>
        <begin position="475"/>
        <end position="495"/>
    </location>
</feature>
<dbReference type="Proteomes" id="UP000279259">
    <property type="component" value="Unassembled WGS sequence"/>
</dbReference>
<evidence type="ECO:0000313" key="4">
    <source>
        <dbReference type="Proteomes" id="UP000279259"/>
    </source>
</evidence>
<feature type="compositionally biased region" description="Basic residues" evidence="1">
    <location>
        <begin position="184"/>
        <end position="197"/>
    </location>
</feature>
<proteinExistence type="predicted"/>
<feature type="compositionally biased region" description="Acidic residues" evidence="1">
    <location>
        <begin position="168"/>
        <end position="177"/>
    </location>
</feature>
<keyword evidence="4" id="KW-1185">Reference proteome</keyword>
<feature type="compositionally biased region" description="Low complexity" evidence="1">
    <location>
        <begin position="16"/>
        <end position="36"/>
    </location>
</feature>
<keyword evidence="2" id="KW-1133">Transmembrane helix</keyword>
<evidence type="ECO:0000256" key="1">
    <source>
        <dbReference type="SAM" id="MobiDB-lite"/>
    </source>
</evidence>
<feature type="region of interest" description="Disordered" evidence="1">
    <location>
        <begin position="661"/>
        <end position="680"/>
    </location>
</feature>
<feature type="transmembrane region" description="Helical" evidence="2">
    <location>
        <begin position="829"/>
        <end position="856"/>
    </location>
</feature>
<protein>
    <recommendedName>
        <fullName evidence="5">CorA metal ion transporter</fullName>
    </recommendedName>
</protein>
<reference evidence="3 4" key="1">
    <citation type="submission" date="2018-11" db="EMBL/GenBank/DDBJ databases">
        <title>Genome sequence of Saitozyma podzolica DSM 27192.</title>
        <authorList>
            <person name="Aliyu H."/>
            <person name="Gorte O."/>
            <person name="Ochsenreither K."/>
        </authorList>
    </citation>
    <scope>NUCLEOTIDE SEQUENCE [LARGE SCALE GENOMIC DNA]</scope>
    <source>
        <strain evidence="3 4">DSM 27192</strain>
    </source>
</reference>
<evidence type="ECO:0000313" key="3">
    <source>
        <dbReference type="EMBL" id="RSH89037.1"/>
    </source>
</evidence>
<keyword evidence="2" id="KW-0812">Transmembrane</keyword>
<dbReference type="GO" id="GO:0015095">
    <property type="term" value="F:magnesium ion transmembrane transporter activity"/>
    <property type="evidence" value="ECO:0007669"/>
    <property type="project" value="InterPro"/>
</dbReference>
<dbReference type="InterPro" id="IPR044089">
    <property type="entry name" value="Alr1-like"/>
</dbReference>
<feature type="region of interest" description="Disordered" evidence="1">
    <location>
        <begin position="1"/>
        <end position="88"/>
    </location>
</feature>